<evidence type="ECO:0000259" key="6">
    <source>
        <dbReference type="PROSITE" id="PS50280"/>
    </source>
</evidence>
<evidence type="ECO:0000313" key="8">
    <source>
        <dbReference type="EMBL" id="KAL1845223.1"/>
    </source>
</evidence>
<gene>
    <name evidence="8" type="ORF">VTK73DRAFT_856</name>
</gene>
<keyword evidence="1" id="KW-0479">Metal-binding</keyword>
<feature type="region of interest" description="Disordered" evidence="5">
    <location>
        <begin position="1"/>
        <end position="23"/>
    </location>
</feature>
<evidence type="ECO:0008006" key="10">
    <source>
        <dbReference type="Google" id="ProtNLM"/>
    </source>
</evidence>
<dbReference type="InterPro" id="IPR002893">
    <property type="entry name" value="Znf_MYND"/>
</dbReference>
<dbReference type="PANTHER" id="PTHR12197:SF251">
    <property type="entry name" value="EG:BACR7C10.4 PROTEIN"/>
    <property type="match status" value="1"/>
</dbReference>
<dbReference type="InterPro" id="IPR050869">
    <property type="entry name" value="H3K4_H4K5_MeTrfase"/>
</dbReference>
<dbReference type="PROSITE" id="PS50865">
    <property type="entry name" value="ZF_MYND_2"/>
    <property type="match status" value="1"/>
</dbReference>
<reference evidence="8 9" key="1">
    <citation type="journal article" date="2024" name="Commun. Biol.">
        <title>Comparative genomic analysis of thermophilic fungi reveals convergent evolutionary adaptations and gene losses.</title>
        <authorList>
            <person name="Steindorff A.S."/>
            <person name="Aguilar-Pontes M.V."/>
            <person name="Robinson A.J."/>
            <person name="Andreopoulos B."/>
            <person name="LaButti K."/>
            <person name="Kuo A."/>
            <person name="Mondo S."/>
            <person name="Riley R."/>
            <person name="Otillar R."/>
            <person name="Haridas S."/>
            <person name="Lipzen A."/>
            <person name="Grimwood J."/>
            <person name="Schmutz J."/>
            <person name="Clum A."/>
            <person name="Reid I.D."/>
            <person name="Moisan M.C."/>
            <person name="Butler G."/>
            <person name="Nguyen T.T.M."/>
            <person name="Dewar K."/>
            <person name="Conant G."/>
            <person name="Drula E."/>
            <person name="Henrissat B."/>
            <person name="Hansel C."/>
            <person name="Singer S."/>
            <person name="Hutchinson M.I."/>
            <person name="de Vries R.P."/>
            <person name="Natvig D.O."/>
            <person name="Powell A.J."/>
            <person name="Tsang A."/>
            <person name="Grigoriev I.V."/>
        </authorList>
    </citation>
    <scope>NUCLEOTIDE SEQUENCE [LARGE SCALE GENOMIC DNA]</scope>
    <source>
        <strain evidence="8 9">ATCC 24622</strain>
    </source>
</reference>
<evidence type="ECO:0000256" key="5">
    <source>
        <dbReference type="SAM" id="MobiDB-lite"/>
    </source>
</evidence>
<protein>
    <recommendedName>
        <fullName evidence="10">Suppressor of anucleate metulae protein B</fullName>
    </recommendedName>
</protein>
<dbReference type="Gene3D" id="2.170.270.10">
    <property type="entry name" value="SET domain"/>
    <property type="match status" value="1"/>
</dbReference>
<dbReference type="InterPro" id="IPR001214">
    <property type="entry name" value="SET_dom"/>
</dbReference>
<proteinExistence type="predicted"/>
<feature type="domain" description="MYND-type" evidence="7">
    <location>
        <begin position="56"/>
        <end position="118"/>
    </location>
</feature>
<dbReference type="PROSITE" id="PS50280">
    <property type="entry name" value="SET"/>
    <property type="match status" value="1"/>
</dbReference>
<dbReference type="Pfam" id="PF00856">
    <property type="entry name" value="SET"/>
    <property type="match status" value="1"/>
</dbReference>
<dbReference type="Proteomes" id="UP001586593">
    <property type="component" value="Unassembled WGS sequence"/>
</dbReference>
<feature type="domain" description="SET" evidence="6">
    <location>
        <begin position="5"/>
        <end position="307"/>
    </location>
</feature>
<accession>A0ABR3VU82</accession>
<dbReference type="EMBL" id="JAZHXJ010001191">
    <property type="protein sequence ID" value="KAL1845223.1"/>
    <property type="molecule type" value="Genomic_DNA"/>
</dbReference>
<keyword evidence="2 4" id="KW-0863">Zinc-finger</keyword>
<evidence type="ECO:0000259" key="7">
    <source>
        <dbReference type="PROSITE" id="PS50865"/>
    </source>
</evidence>
<evidence type="ECO:0000256" key="3">
    <source>
        <dbReference type="ARBA" id="ARBA00022833"/>
    </source>
</evidence>
<name>A0ABR3VU82_9PEZI</name>
<feature type="region of interest" description="Disordered" evidence="5">
    <location>
        <begin position="123"/>
        <end position="143"/>
    </location>
</feature>
<keyword evidence="3" id="KW-0862">Zinc</keyword>
<dbReference type="PANTHER" id="PTHR12197">
    <property type="entry name" value="HISTONE-LYSINE N-METHYLTRANSFERASE SMYD"/>
    <property type="match status" value="1"/>
</dbReference>
<evidence type="ECO:0000256" key="1">
    <source>
        <dbReference type="ARBA" id="ARBA00022723"/>
    </source>
</evidence>
<dbReference type="Gene3D" id="1.10.220.160">
    <property type="match status" value="1"/>
</dbReference>
<dbReference type="SUPFAM" id="SSF144232">
    <property type="entry name" value="HIT/MYND zinc finger-like"/>
    <property type="match status" value="1"/>
</dbReference>
<evidence type="ECO:0000313" key="9">
    <source>
        <dbReference type="Proteomes" id="UP001586593"/>
    </source>
</evidence>
<sequence length="598" mass="63996">MTIVPPQGLRIHGESGKPPRGRSLRATKSFAPGSRIATFSNPLLALPDAAHTRSTCNWCLRPGVEKGSPLPPPQNQAFTSPTAAPTTLSACTGCRCAVYCSKACQMAAWRAGAHKLECPALRRASSRGSGGGGPGAGAGAGGADRSGVVLPTPVRAALLLLLRLAAGDEAVRAAVGDGVLSGGRRAGASDRTGVDVMLEGNVAGFARDEAVWKDLGMQAVAAATYAGMEGLAERAEGIRELLCMIQTNTFDRSDPDTDTGGIFLDPVLAMANHSCVPNAFVCFSGRTAILRAETQIHEGDEIEISYVDNTLSKRERQEALRLYHFQCTCPRCVDDLDVYQVCQSSPLVPLNSFSLQPDLIRLSDPPIDRSLCRPVSVASKRSSGLVASPLERARSQWGDCESLIRAKMFAVEPVPSVLQDLLNFYHLEKQDFARALSLACFLATESHPYAHVAPFKPWRVKGVMLVASLLSQTAPLAVTGELAAACTHRDLVAALSRCDQVSMCEALLRLVVHYGPMAHSDDWEVLRSARELLEDIESLQGRERQSGLLRAWAADPKNEVGRTFFERAVLRPIRELASFALDIASAELGPGHGAVART</sequence>
<dbReference type="CDD" id="cd20071">
    <property type="entry name" value="SET_SMYD"/>
    <property type="match status" value="1"/>
</dbReference>
<dbReference type="Gene3D" id="6.10.140.2220">
    <property type="match status" value="1"/>
</dbReference>
<evidence type="ECO:0000256" key="2">
    <source>
        <dbReference type="ARBA" id="ARBA00022771"/>
    </source>
</evidence>
<comment type="caution">
    <text evidence="8">The sequence shown here is derived from an EMBL/GenBank/DDBJ whole genome shotgun (WGS) entry which is preliminary data.</text>
</comment>
<dbReference type="InterPro" id="IPR046341">
    <property type="entry name" value="SET_dom_sf"/>
</dbReference>
<dbReference type="Pfam" id="PF01753">
    <property type="entry name" value="zf-MYND"/>
    <property type="match status" value="1"/>
</dbReference>
<organism evidence="8 9">
    <name type="scientific">Phialemonium thermophilum</name>
    <dbReference type="NCBI Taxonomy" id="223376"/>
    <lineage>
        <taxon>Eukaryota</taxon>
        <taxon>Fungi</taxon>
        <taxon>Dikarya</taxon>
        <taxon>Ascomycota</taxon>
        <taxon>Pezizomycotina</taxon>
        <taxon>Sordariomycetes</taxon>
        <taxon>Sordariomycetidae</taxon>
        <taxon>Cephalothecales</taxon>
        <taxon>Cephalothecaceae</taxon>
        <taxon>Phialemonium</taxon>
    </lineage>
</organism>
<dbReference type="SUPFAM" id="SSF82199">
    <property type="entry name" value="SET domain"/>
    <property type="match status" value="1"/>
</dbReference>
<keyword evidence="9" id="KW-1185">Reference proteome</keyword>
<evidence type="ECO:0000256" key="4">
    <source>
        <dbReference type="PROSITE-ProRule" id="PRU00134"/>
    </source>
</evidence>
<feature type="compositionally biased region" description="Gly residues" evidence="5">
    <location>
        <begin position="128"/>
        <end position="143"/>
    </location>
</feature>